<dbReference type="InterPro" id="IPR013783">
    <property type="entry name" value="Ig-like_fold"/>
</dbReference>
<comment type="caution">
    <text evidence="1">The sequence shown here is derived from an EMBL/GenBank/DDBJ whole genome shotgun (WGS) entry which is preliminary data.</text>
</comment>
<dbReference type="PROSITE" id="PS51257">
    <property type="entry name" value="PROKAR_LIPOPROTEIN"/>
    <property type="match status" value="1"/>
</dbReference>
<sequence length="348" mass="37702">MKRAENKKKYNWLYLPLVTAVIACMCNACKKESKATDQIPPKITSISYLQDRQIDLQSANYGEWILIKGDNLAPVGTVDFNGVKAADSLIYADKNTITVKIPTDLPDPVNNPITVSTPFGTVTHQFKILQPAPLFDTFMPVWGGSGDAITLLGDYFVGVEGVFFGALQAEIVEKDKNKIVVKVPQGAPVDKIKIVTPSGVVVSEKTFGFKYLLFAEAIASGWWSGPWGGTTAVVNEEARTGSLAIKFTAAGTWGGAKYGKNAPDVDAAGFTGIKFSLFGLEGTSGKKVKVYLNGVSGKGYEVFLKEGTWQDFEIPLYNLGSPNTINTVTLQEFSGNPSNFYIDDIGFY</sequence>
<dbReference type="InterPro" id="IPR008979">
    <property type="entry name" value="Galactose-bd-like_sf"/>
</dbReference>
<organism evidence="1 2">
    <name type="scientific">Sphingobacterium faecale</name>
    <dbReference type="NCBI Taxonomy" id="2803775"/>
    <lineage>
        <taxon>Bacteria</taxon>
        <taxon>Pseudomonadati</taxon>
        <taxon>Bacteroidota</taxon>
        <taxon>Sphingobacteriia</taxon>
        <taxon>Sphingobacteriales</taxon>
        <taxon>Sphingobacteriaceae</taxon>
        <taxon>Sphingobacterium</taxon>
    </lineage>
</organism>
<evidence type="ECO:0000313" key="2">
    <source>
        <dbReference type="Proteomes" id="UP000625283"/>
    </source>
</evidence>
<dbReference type="SUPFAM" id="SSF81296">
    <property type="entry name" value="E set domains"/>
    <property type="match status" value="2"/>
</dbReference>
<dbReference type="InterPro" id="IPR014756">
    <property type="entry name" value="Ig_E-set"/>
</dbReference>
<evidence type="ECO:0000313" key="1">
    <source>
        <dbReference type="EMBL" id="MBL1409191.1"/>
    </source>
</evidence>
<name>A0ABS1R3A7_9SPHI</name>
<keyword evidence="2" id="KW-1185">Reference proteome</keyword>
<accession>A0ABS1R3A7</accession>
<dbReference type="SUPFAM" id="SSF49785">
    <property type="entry name" value="Galactose-binding domain-like"/>
    <property type="match status" value="1"/>
</dbReference>
<dbReference type="RefSeq" id="WP_202102947.1">
    <property type="nucleotide sequence ID" value="NZ_JAERTY010000005.1"/>
</dbReference>
<reference evidence="1 2" key="1">
    <citation type="submission" date="2021-01" db="EMBL/GenBank/DDBJ databases">
        <title>C459-1 draft genome sequence.</title>
        <authorList>
            <person name="Zhang X.-F."/>
        </authorList>
    </citation>
    <scope>NUCLEOTIDE SEQUENCE [LARGE SCALE GENOMIC DNA]</scope>
    <source>
        <strain evidence="2">C459-1</strain>
    </source>
</reference>
<protein>
    <recommendedName>
        <fullName evidence="3">IPT/TIG domain-containing protein</fullName>
    </recommendedName>
</protein>
<evidence type="ECO:0008006" key="3">
    <source>
        <dbReference type="Google" id="ProtNLM"/>
    </source>
</evidence>
<gene>
    <name evidence="1" type="ORF">JKG61_10545</name>
</gene>
<dbReference type="EMBL" id="JAERTY010000005">
    <property type="protein sequence ID" value="MBL1409191.1"/>
    <property type="molecule type" value="Genomic_DNA"/>
</dbReference>
<dbReference type="Proteomes" id="UP000625283">
    <property type="component" value="Unassembled WGS sequence"/>
</dbReference>
<proteinExistence type="predicted"/>
<dbReference type="Gene3D" id="2.60.120.430">
    <property type="entry name" value="Galactose-binding lectin"/>
    <property type="match status" value="1"/>
</dbReference>
<dbReference type="Gene3D" id="2.60.40.10">
    <property type="entry name" value="Immunoglobulins"/>
    <property type="match status" value="2"/>
</dbReference>